<proteinExistence type="predicted"/>
<dbReference type="PANTHER" id="PTHR23348:SF41">
    <property type="entry name" value="NEUROBLAST DIFFERENTIATION-ASSOCIATED PROTEIN AHNAK"/>
    <property type="match status" value="1"/>
</dbReference>
<feature type="region of interest" description="Disordered" evidence="3">
    <location>
        <begin position="977"/>
        <end position="1003"/>
    </location>
</feature>
<evidence type="ECO:0000313" key="4">
    <source>
        <dbReference type="Proteomes" id="UP001652741"/>
    </source>
</evidence>
<feature type="region of interest" description="Disordered" evidence="3">
    <location>
        <begin position="117"/>
        <end position="153"/>
    </location>
</feature>
<dbReference type="GO" id="GO:0043484">
    <property type="term" value="P:regulation of RNA splicing"/>
    <property type="evidence" value="ECO:0007669"/>
    <property type="project" value="TreeGrafter"/>
</dbReference>
<organism evidence="4 5">
    <name type="scientific">Salmo salar</name>
    <name type="common">Atlantic salmon</name>
    <dbReference type="NCBI Taxonomy" id="8030"/>
    <lineage>
        <taxon>Eukaryota</taxon>
        <taxon>Metazoa</taxon>
        <taxon>Chordata</taxon>
        <taxon>Craniata</taxon>
        <taxon>Vertebrata</taxon>
        <taxon>Euteleostomi</taxon>
        <taxon>Actinopterygii</taxon>
        <taxon>Neopterygii</taxon>
        <taxon>Teleostei</taxon>
        <taxon>Protacanthopterygii</taxon>
        <taxon>Salmoniformes</taxon>
        <taxon>Salmonidae</taxon>
        <taxon>Salmoninae</taxon>
        <taxon>Salmo</taxon>
    </lineage>
</organism>
<accession>A0A1S3PVC4</accession>
<gene>
    <name evidence="5" type="primary">LOC106587602</name>
</gene>
<dbReference type="GO" id="GO:0005634">
    <property type="term" value="C:nucleus"/>
    <property type="evidence" value="ECO:0007669"/>
    <property type="project" value="UniProtKB-SubCell"/>
</dbReference>
<dbReference type="OrthoDB" id="8058206at2759"/>
<name>A0A1S3PVC4_SALSA</name>
<evidence type="ECO:0000256" key="1">
    <source>
        <dbReference type="ARBA" id="ARBA00004123"/>
    </source>
</evidence>
<keyword evidence="2" id="KW-0539">Nucleus</keyword>
<evidence type="ECO:0000313" key="5">
    <source>
        <dbReference type="RefSeq" id="XP_014031640.1"/>
    </source>
</evidence>
<feature type="region of interest" description="Disordered" evidence="3">
    <location>
        <begin position="1524"/>
        <end position="1563"/>
    </location>
</feature>
<protein>
    <submittedName>
        <fullName evidence="5">Neuroblast differentiation-associated protein AHNAK</fullName>
    </submittedName>
</protein>
<feature type="region of interest" description="Disordered" evidence="3">
    <location>
        <begin position="1127"/>
        <end position="1183"/>
    </location>
</feature>
<dbReference type="KEGG" id="sasa:106587602"/>
<dbReference type="GO" id="GO:0005737">
    <property type="term" value="C:cytoplasm"/>
    <property type="evidence" value="ECO:0007669"/>
    <property type="project" value="TreeGrafter"/>
</dbReference>
<sequence length="1644" mass="177593">MPGHRRGRSLSEGLMLEESEKGGLVVSSVFGGSSGNQGLKEGDEIVGATINFDQLSKDDVLKILKLMDDNGFDDKVQVLTKNNLSKSMGTLDSIKAPEEMLKDSYNRLYNAKINRFMKDDSPGQPAGAGERGSHNGQVKGKGPRPLWDKPKVKGDLKPPVLTMDYPVVEKPKVDAPTYLESPDLKFSAPKLKVPKLDVKGVVPDAHGGELSLPNANISTSDLSLPHLNGSLNIDAPSVNLERPYLETDIDAIDAPKFDMSLSKVDLKGPDLDLKVINPLPKVGGDINVPEAELNLPEGVVTGPTLNINAPKLDIERTGKMFKMPKFKMPDLGLSGPSINVPSLEVDAPNMRIPDKDMPGVNLKGPQLDLQAPDVNLKGPNLDLQAPDVSMMNMPSSKIRVRSSKELKNPNLDVDDPSGYFELPKVRLSRRVQKGPDLDIDAVLKTPDMHLKTFLIGAPDLNVPDVDLPSVDLKGSKIDLELPDANIGIPSGKIKTPSLGMPDFDISGPRIRTPDLDLSADEMCLSDVCLPDLSTPDIGIPLGKFKLTKPHAELKAPDFNVDAHSGKLKMPKFGFSGLKSPDLGIDADVKTPKLSLKAPKMKGGLDAPDLNLPKVDLKAPKLDVNTPNIDIDALSGKFKMPKFKIPKFAPKRPEVGIDGELDGPDLSLSSSKLKQPDVDVGSPSGKFKMPNFKMPDIGLSGPDVQGPDFEVKNPDLDHSALKFKGGISYPDLDLPDIDLKGPKIDFNAPDVNFNMPSGKVKVPTLKKPKVDLNAPDLDIDGPSDELKMPTFGLSGKMPKSPKLNLKTPKLKGGIDFPDLNLPDADLKAPELDVIAPDLDINAPSGKFKMPKFRGLKGPDVDINGAVEGPDLNLSSPNLKGPKADLNIPDADIGSPSGKFKMPTFKMPDLGLSGPKVKGPNLDLSAPKFKGGISHPDLDLPDVDFKGSKLDLNAPDVNFDMPSAKVKVPTLKKPKVDLNAPDLDINGPSGKLKMPKFGMSSKMPKSTKLNLKAPKIKGGIDSPDLNLPDADLKAPKLDVNTPDLYINAPSGKFKMPKFKMFKFRGQKRPDVDIDGDLDGPDIDINAPTANLKGPKIGLKMPDLKMPDFGLSGPNVDAPDYDLTDTDLSAPKLKGGISPPDLRLPKGHLRGPKLDLNAPDMPSGRFRVPTMERPNGSIKAPDFDISTPTFKMPEMPKFMLSSPKRPDQDISADIGLKLSKMKGGIGSPDLDLPTVDLEAPKIDVDTPDMNIDSPSGNFKMPHFKMPKFGLSGLNGQDAGIDGDIDGPDLSLSAPKVNTGIGSPDLDINVPSGNLKGPQCDFNLPDSDIAIQSRKFKLQSFKLPQFGSPNLRADTDMDFMKTHDISPPKAKVDLKAPDLKVSHPDVSLSLPKADIRSPEYKVSSHSKRRSDIPGGAHIKLQAMDIDTKVTLPHTDRKSRKVKGRASYPIADIDLPKVEYEASALDLRGSDLNDPTGKLKIPKSKTKLGSHTRIPDLDIDSSLASINASVPKLPPPRYGVEVSQPDLNLSRTDLKGNKHHRKAPAGETGRTKRRSPKHSEIGMSMPNFTHGSNHKMSEDQEGYFVAAFPQNLKGDVPDGTGSLKNRHKEESNRRSHTLRSLNFSASNVDLEVPEDENLKGSTFWLSKLI</sequence>
<dbReference type="PANTHER" id="PTHR23348">
    <property type="entry name" value="PERIAXIN/AHNAK"/>
    <property type="match status" value="1"/>
</dbReference>
<dbReference type="RefSeq" id="XP_014031640.1">
    <property type="nucleotide sequence ID" value="XM_014176165.2"/>
</dbReference>
<feature type="region of interest" description="Disordered" evidence="3">
    <location>
        <begin position="1590"/>
        <end position="1611"/>
    </location>
</feature>
<dbReference type="GeneID" id="106587602"/>
<comment type="subcellular location">
    <subcellularLocation>
        <location evidence="1">Nucleus</location>
    </subcellularLocation>
</comment>
<reference evidence="5" key="1">
    <citation type="submission" date="2025-08" db="UniProtKB">
        <authorList>
            <consortium name="RefSeq"/>
        </authorList>
    </citation>
    <scope>IDENTIFICATION</scope>
</reference>
<evidence type="ECO:0000256" key="2">
    <source>
        <dbReference type="ARBA" id="ARBA00023242"/>
    </source>
</evidence>
<dbReference type="Proteomes" id="UP001652741">
    <property type="component" value="Chromosome ssa02"/>
</dbReference>
<feature type="region of interest" description="Disordered" evidence="3">
    <location>
        <begin position="653"/>
        <end position="686"/>
    </location>
</feature>
<evidence type="ECO:0000256" key="3">
    <source>
        <dbReference type="SAM" id="MobiDB-lite"/>
    </source>
</evidence>
<dbReference type="InterPro" id="IPR052082">
    <property type="entry name" value="Myelin_sheath_structural"/>
</dbReference>
<keyword evidence="4" id="KW-1185">Reference proteome</keyword>